<dbReference type="Proteomes" id="UP000050929">
    <property type="component" value="Unassembled WGS sequence"/>
</dbReference>
<keyword evidence="1" id="KW-1133">Transmembrane helix</keyword>
<evidence type="ECO:0000313" key="3">
    <source>
        <dbReference type="Proteomes" id="UP000050929"/>
    </source>
</evidence>
<comment type="caution">
    <text evidence="2">The sequence shown here is derived from an EMBL/GenBank/DDBJ whole genome shotgun (WGS) entry which is preliminary data.</text>
</comment>
<keyword evidence="1" id="KW-0472">Membrane</keyword>
<dbReference type="OrthoDB" id="2321583at2"/>
<proteinExistence type="predicted"/>
<sequence length="62" mass="6947">MKAEKRDRIYLILLALFIIAGIIALFVSKPLAIISFIAAAVSCVAYFWDIVAKHHGYKHKTS</sequence>
<gene>
    <name evidence="2" type="ORF">FC72_GL001327</name>
</gene>
<dbReference type="AlphaFoldDB" id="A0A0R1J2I3"/>
<name>A0A0R1J2I3_9LACO</name>
<accession>A0A0R1J2I3</accession>
<feature type="transmembrane region" description="Helical" evidence="1">
    <location>
        <begin position="33"/>
        <end position="52"/>
    </location>
</feature>
<keyword evidence="1" id="KW-0812">Transmembrane</keyword>
<dbReference type="STRING" id="1423811.FC72_GL001327"/>
<dbReference type="EMBL" id="AZDG01000003">
    <property type="protein sequence ID" value="KRK65259.1"/>
    <property type="molecule type" value="Genomic_DNA"/>
</dbReference>
<dbReference type="RefSeq" id="WP_057764232.1">
    <property type="nucleotide sequence ID" value="NZ_AZDG01000003.1"/>
</dbReference>
<protein>
    <submittedName>
        <fullName evidence="2">Uncharacterized protein</fullName>
    </submittedName>
</protein>
<organism evidence="2 3">
    <name type="scientific">Companilactobacillus tucceti DSM 20183</name>
    <dbReference type="NCBI Taxonomy" id="1423811"/>
    <lineage>
        <taxon>Bacteria</taxon>
        <taxon>Bacillati</taxon>
        <taxon>Bacillota</taxon>
        <taxon>Bacilli</taxon>
        <taxon>Lactobacillales</taxon>
        <taxon>Lactobacillaceae</taxon>
        <taxon>Companilactobacillus</taxon>
    </lineage>
</organism>
<keyword evidence="3" id="KW-1185">Reference proteome</keyword>
<feature type="transmembrane region" description="Helical" evidence="1">
    <location>
        <begin position="9"/>
        <end position="27"/>
    </location>
</feature>
<evidence type="ECO:0000256" key="1">
    <source>
        <dbReference type="SAM" id="Phobius"/>
    </source>
</evidence>
<reference evidence="2 3" key="1">
    <citation type="journal article" date="2015" name="Genome Announc.">
        <title>Expanding the biotechnology potential of lactobacilli through comparative genomics of 213 strains and associated genera.</title>
        <authorList>
            <person name="Sun Z."/>
            <person name="Harris H.M."/>
            <person name="McCann A."/>
            <person name="Guo C."/>
            <person name="Argimon S."/>
            <person name="Zhang W."/>
            <person name="Yang X."/>
            <person name="Jeffery I.B."/>
            <person name="Cooney J.C."/>
            <person name="Kagawa T.F."/>
            <person name="Liu W."/>
            <person name="Song Y."/>
            <person name="Salvetti E."/>
            <person name="Wrobel A."/>
            <person name="Rasinkangas P."/>
            <person name="Parkhill J."/>
            <person name="Rea M.C."/>
            <person name="O'Sullivan O."/>
            <person name="Ritari J."/>
            <person name="Douillard F.P."/>
            <person name="Paul Ross R."/>
            <person name="Yang R."/>
            <person name="Briner A.E."/>
            <person name="Felis G.E."/>
            <person name="de Vos W.M."/>
            <person name="Barrangou R."/>
            <person name="Klaenhammer T.R."/>
            <person name="Caufield P.W."/>
            <person name="Cui Y."/>
            <person name="Zhang H."/>
            <person name="O'Toole P.W."/>
        </authorList>
    </citation>
    <scope>NUCLEOTIDE SEQUENCE [LARGE SCALE GENOMIC DNA]</scope>
    <source>
        <strain evidence="2 3">DSM 20183</strain>
    </source>
</reference>
<dbReference type="PATRIC" id="fig|1423811.3.peg.1351"/>
<evidence type="ECO:0000313" key="2">
    <source>
        <dbReference type="EMBL" id="KRK65259.1"/>
    </source>
</evidence>